<evidence type="ECO:0000313" key="4">
    <source>
        <dbReference type="Proteomes" id="UP001161325"/>
    </source>
</evidence>
<keyword evidence="4" id="KW-1185">Reference proteome</keyword>
<proteinExistence type="predicted"/>
<accession>A0AA37Q7S2</accession>
<dbReference type="EMBL" id="BRXS01000004">
    <property type="protein sequence ID" value="GLC26242.1"/>
    <property type="molecule type" value="Genomic_DNA"/>
</dbReference>
<keyword evidence="2" id="KW-0472">Membrane</keyword>
<keyword evidence="2" id="KW-0812">Transmembrane</keyword>
<feature type="region of interest" description="Disordered" evidence="1">
    <location>
        <begin position="135"/>
        <end position="157"/>
    </location>
</feature>
<dbReference type="Proteomes" id="UP001161325">
    <property type="component" value="Unassembled WGS sequence"/>
</dbReference>
<evidence type="ECO:0008006" key="5">
    <source>
        <dbReference type="Google" id="ProtNLM"/>
    </source>
</evidence>
<organism evidence="3 4">
    <name type="scientific">Roseisolibacter agri</name>
    <dbReference type="NCBI Taxonomy" id="2014610"/>
    <lineage>
        <taxon>Bacteria</taxon>
        <taxon>Pseudomonadati</taxon>
        <taxon>Gemmatimonadota</taxon>
        <taxon>Gemmatimonadia</taxon>
        <taxon>Gemmatimonadales</taxon>
        <taxon>Gemmatimonadaceae</taxon>
        <taxon>Roseisolibacter</taxon>
    </lineage>
</organism>
<evidence type="ECO:0000256" key="1">
    <source>
        <dbReference type="SAM" id="MobiDB-lite"/>
    </source>
</evidence>
<name>A0AA37Q7S2_9BACT</name>
<dbReference type="AlphaFoldDB" id="A0AA37Q7S2"/>
<feature type="compositionally biased region" description="Basic and acidic residues" evidence="1">
    <location>
        <begin position="1"/>
        <end position="26"/>
    </location>
</feature>
<evidence type="ECO:0000256" key="2">
    <source>
        <dbReference type="SAM" id="Phobius"/>
    </source>
</evidence>
<feature type="region of interest" description="Disordered" evidence="1">
    <location>
        <begin position="1"/>
        <end position="31"/>
    </location>
</feature>
<keyword evidence="2" id="KW-1133">Transmembrane helix</keyword>
<evidence type="ECO:0000313" key="3">
    <source>
        <dbReference type="EMBL" id="GLC26242.1"/>
    </source>
</evidence>
<comment type="caution">
    <text evidence="3">The sequence shown here is derived from an EMBL/GenBank/DDBJ whole genome shotgun (WGS) entry which is preliminary data.</text>
</comment>
<feature type="transmembrane region" description="Helical" evidence="2">
    <location>
        <begin position="59"/>
        <end position="79"/>
    </location>
</feature>
<reference evidence="3" key="1">
    <citation type="submission" date="2022-08" db="EMBL/GenBank/DDBJ databases">
        <title>Draft genome sequencing of Roseisolibacter agri AW1220.</title>
        <authorList>
            <person name="Tobiishi Y."/>
            <person name="Tonouchi A."/>
        </authorList>
    </citation>
    <scope>NUCLEOTIDE SEQUENCE</scope>
    <source>
        <strain evidence="3">AW1220</strain>
    </source>
</reference>
<dbReference type="InterPro" id="IPR046657">
    <property type="entry name" value="DUF6766"/>
</dbReference>
<dbReference type="Pfam" id="PF20554">
    <property type="entry name" value="DUF6766"/>
    <property type="match status" value="1"/>
</dbReference>
<sequence>MSDGLREARETVKRARAREEAERNERSTGAAERAAVMRVRTMRGKSGVHRFLLENGLSVASFALFLATLVGLVFTGAAVQSEEQRDHGQPPVTVVEYLRTGAFVETLTENWESEFLQMGIFVLLTAKLYQVGSAESKHLEEPEETDEDPRTHRFDPEAPWPVRAGGVALAVYRHSLSLALMLLFAASFVLHAMGGARAYSEEQLQHGGEAVTTLQYLGTSQFWFESLQNWQSEFLSVGVLVLLSIWLREQGSTQSKPVAAPSHETGH</sequence>
<feature type="transmembrane region" description="Helical" evidence="2">
    <location>
        <begin position="176"/>
        <end position="194"/>
    </location>
</feature>
<gene>
    <name evidence="3" type="ORF">rosag_27550</name>
</gene>
<dbReference type="RefSeq" id="WP_284350700.1">
    <property type="nucleotide sequence ID" value="NZ_BRXS01000004.1"/>
</dbReference>
<protein>
    <recommendedName>
        <fullName evidence="5">Transmembrane protein</fullName>
    </recommendedName>
</protein>